<dbReference type="EMBL" id="DF236965">
    <property type="protein sequence ID" value="GAQ78639.1"/>
    <property type="molecule type" value="Genomic_DNA"/>
</dbReference>
<dbReference type="Proteomes" id="UP000054558">
    <property type="component" value="Unassembled WGS sequence"/>
</dbReference>
<gene>
    <name evidence="2" type="ORF">KFL_000160420</name>
</gene>
<evidence type="ECO:0000313" key="3">
    <source>
        <dbReference type="Proteomes" id="UP000054558"/>
    </source>
</evidence>
<sequence length="149" mass="16208">MQSIGLRLRSVLQPAFDLHHLPCTARAFRILPDPKRPGVSDPGASDEKGTGEDVMRREAEALGQTGKKEKGEDQSFGLSDDDQKAARERGYDKPQMSRGQSESGGRTSDLRKGVSRGTEEAEKEGSGTEASMRELRPEGPGEKPELKEA</sequence>
<dbReference type="AlphaFoldDB" id="A0A1Y1HN80"/>
<feature type="compositionally biased region" description="Basic and acidic residues" evidence="1">
    <location>
        <begin position="108"/>
        <end position="149"/>
    </location>
</feature>
<feature type="compositionally biased region" description="Basic and acidic residues" evidence="1">
    <location>
        <begin position="81"/>
        <end position="92"/>
    </location>
</feature>
<reference evidence="2 3" key="1">
    <citation type="journal article" date="2014" name="Nat. Commun.">
        <title>Klebsormidium flaccidum genome reveals primary factors for plant terrestrial adaptation.</title>
        <authorList>
            <person name="Hori K."/>
            <person name="Maruyama F."/>
            <person name="Fujisawa T."/>
            <person name="Togashi T."/>
            <person name="Yamamoto N."/>
            <person name="Seo M."/>
            <person name="Sato S."/>
            <person name="Yamada T."/>
            <person name="Mori H."/>
            <person name="Tajima N."/>
            <person name="Moriyama T."/>
            <person name="Ikeuchi M."/>
            <person name="Watanabe M."/>
            <person name="Wada H."/>
            <person name="Kobayashi K."/>
            <person name="Saito M."/>
            <person name="Masuda T."/>
            <person name="Sasaki-Sekimoto Y."/>
            <person name="Mashiguchi K."/>
            <person name="Awai K."/>
            <person name="Shimojima M."/>
            <person name="Masuda S."/>
            <person name="Iwai M."/>
            <person name="Nobusawa T."/>
            <person name="Narise T."/>
            <person name="Kondo S."/>
            <person name="Saito H."/>
            <person name="Sato R."/>
            <person name="Murakawa M."/>
            <person name="Ihara Y."/>
            <person name="Oshima-Yamada Y."/>
            <person name="Ohtaka K."/>
            <person name="Satoh M."/>
            <person name="Sonobe K."/>
            <person name="Ishii M."/>
            <person name="Ohtani R."/>
            <person name="Kanamori-Sato M."/>
            <person name="Honoki R."/>
            <person name="Miyazaki D."/>
            <person name="Mochizuki H."/>
            <person name="Umetsu J."/>
            <person name="Higashi K."/>
            <person name="Shibata D."/>
            <person name="Kamiya Y."/>
            <person name="Sato N."/>
            <person name="Nakamura Y."/>
            <person name="Tabata S."/>
            <person name="Ida S."/>
            <person name="Kurokawa K."/>
            <person name="Ohta H."/>
        </authorList>
    </citation>
    <scope>NUCLEOTIDE SEQUENCE [LARGE SCALE GENOMIC DNA]</scope>
    <source>
        <strain evidence="2 3">NIES-2285</strain>
    </source>
</reference>
<accession>A0A1Y1HN80</accession>
<protein>
    <submittedName>
        <fullName evidence="2">Uncharacterized protein</fullName>
    </submittedName>
</protein>
<organism evidence="2 3">
    <name type="scientific">Klebsormidium nitens</name>
    <name type="common">Green alga</name>
    <name type="synonym">Ulothrix nitens</name>
    <dbReference type="NCBI Taxonomy" id="105231"/>
    <lineage>
        <taxon>Eukaryota</taxon>
        <taxon>Viridiplantae</taxon>
        <taxon>Streptophyta</taxon>
        <taxon>Klebsormidiophyceae</taxon>
        <taxon>Klebsormidiales</taxon>
        <taxon>Klebsormidiaceae</taxon>
        <taxon>Klebsormidium</taxon>
    </lineage>
</organism>
<name>A0A1Y1HN80_KLENI</name>
<keyword evidence="3" id="KW-1185">Reference proteome</keyword>
<feature type="compositionally biased region" description="Polar residues" evidence="1">
    <location>
        <begin position="97"/>
        <end position="106"/>
    </location>
</feature>
<evidence type="ECO:0000256" key="1">
    <source>
        <dbReference type="SAM" id="MobiDB-lite"/>
    </source>
</evidence>
<feature type="compositionally biased region" description="Basic and acidic residues" evidence="1">
    <location>
        <begin position="45"/>
        <end position="73"/>
    </location>
</feature>
<feature type="region of interest" description="Disordered" evidence="1">
    <location>
        <begin position="29"/>
        <end position="149"/>
    </location>
</feature>
<proteinExistence type="predicted"/>
<evidence type="ECO:0000313" key="2">
    <source>
        <dbReference type="EMBL" id="GAQ78639.1"/>
    </source>
</evidence>